<proteinExistence type="predicted"/>
<keyword evidence="3" id="KW-0812">Transmembrane</keyword>
<evidence type="ECO:0000256" key="3">
    <source>
        <dbReference type="SAM" id="Phobius"/>
    </source>
</evidence>
<geneLocation type="chloroplast" evidence="4"/>
<name>M1V1T1_GONPE</name>
<dbReference type="RefSeq" id="YP_007507264.1">
    <property type="nucleotide sequence ID" value="NC_020438.1"/>
</dbReference>
<reference evidence="4" key="1">
    <citation type="journal article" date="2013" name="PLoS ONE">
        <title>Mitochondrial and Plastid Genomes of the Colonial Green Alga Gonium pectorale Give Insights into the Origins of Organelle DNA Architecture within the Volvocales.</title>
        <authorList>
            <person name="Hamaji T."/>
            <person name="Smith D.R."/>
            <person name="Noguchi H."/>
            <person name="Toyoda A."/>
            <person name="Suzuki M."/>
            <person name="Kawai-Toyooka H."/>
            <person name="Fujiyama A."/>
            <person name="Nishi I."/>
            <person name="Marriage T."/>
            <person name="Olson B.J.S.C."/>
            <person name="Nozaki H."/>
        </authorList>
    </citation>
    <scope>NUCLEOTIDE SEQUENCE</scope>
    <source>
        <strain evidence="4">K3-F3-4</strain>
    </source>
</reference>
<feature type="transmembrane region" description="Helical" evidence="3">
    <location>
        <begin position="307"/>
        <end position="327"/>
    </location>
</feature>
<evidence type="ECO:0000256" key="2">
    <source>
        <dbReference type="SAM" id="MobiDB-lite"/>
    </source>
</evidence>
<feature type="coiled-coil region" evidence="1">
    <location>
        <begin position="1351"/>
        <end position="1378"/>
    </location>
</feature>
<keyword evidence="3" id="KW-0472">Membrane</keyword>
<feature type="transmembrane region" description="Helical" evidence="3">
    <location>
        <begin position="213"/>
        <end position="231"/>
    </location>
</feature>
<organism evidence="4">
    <name type="scientific">Gonium pectorale</name>
    <name type="common">Green alga</name>
    <dbReference type="NCBI Taxonomy" id="33097"/>
    <lineage>
        <taxon>Eukaryota</taxon>
        <taxon>Viridiplantae</taxon>
        <taxon>Chlorophyta</taxon>
        <taxon>core chlorophytes</taxon>
        <taxon>Chlorophyceae</taxon>
        <taxon>CS clade</taxon>
        <taxon>Chlamydomonadales</taxon>
        <taxon>Volvocaceae</taxon>
        <taxon>Gonium</taxon>
    </lineage>
</organism>
<keyword evidence="1" id="KW-0175">Coiled coil</keyword>
<feature type="transmembrane region" description="Helical" evidence="3">
    <location>
        <begin position="251"/>
        <end position="273"/>
    </location>
</feature>
<feature type="transmembrane region" description="Helical" evidence="3">
    <location>
        <begin position="103"/>
        <end position="124"/>
    </location>
</feature>
<keyword evidence="4" id="KW-0150">Chloroplast</keyword>
<evidence type="ECO:0000313" key="4">
    <source>
        <dbReference type="EMBL" id="BAM85951.1"/>
    </source>
</evidence>
<accession>M1V1T1</accession>
<feature type="compositionally biased region" description="Basic residues" evidence="2">
    <location>
        <begin position="2052"/>
        <end position="2074"/>
    </location>
</feature>
<keyword evidence="4" id="KW-0934">Plastid</keyword>
<feature type="transmembrane region" description="Helical" evidence="3">
    <location>
        <begin position="144"/>
        <end position="165"/>
    </location>
</feature>
<feature type="region of interest" description="Disordered" evidence="2">
    <location>
        <begin position="2051"/>
        <end position="2074"/>
    </location>
</feature>
<evidence type="ECO:0000256" key="1">
    <source>
        <dbReference type="SAM" id="Coils"/>
    </source>
</evidence>
<protein>
    <submittedName>
        <fullName evidence="4">Hypothetical chloroplast protein RF1</fullName>
    </submittedName>
</protein>
<keyword evidence="3" id="KW-1133">Transmembrane helix</keyword>
<dbReference type="GeneID" id="14678298"/>
<gene>
    <name evidence="4" type="primary">ycf1</name>
</gene>
<sequence>MITFTFMSLMTSVKDYVEITHKLIEIEPLKNYTEFGSVFTYLLFSLGDFLKHFFSFSLFKNIWSIPIIIPDISSAMISEVSVLDSYFHNAFTFLETNVNTGTNPALVIFEKFIIGLINSLFLILPTSTSHLITLRRFVMQGLDAGYIAGLGTLAGNFLWLSSIILGWRFFIIPWLSLDIFRYLLGFILLVKYIWDSSKERRMALEDLSKWKIFLLNFLLTLTEQSCIYPFISNLSIGSDTSILEGFATENYIQFFTVHGAYLFGILLGSFSLLQFTCWFWENPAFSIYLWITTKSSLKISTSSYYKILNFTFLYATMLCAIASIPYYGLDYTITNPIGLVPQDRILDQKKSQSDPDKLITETAFLGVNSTDKNSRIRDGVHARRERWKQRLIKYQAYDASLYDQGLYDFLTVEDLNYGFDRFWLRRKMRNHQIRFRLFPGPWMRSLKKQLNNPANQTLENTNKAASGPRVEFFRILFEQFYHPNFHDRNKIKSITKNSKTLYTRSSEGISKENTTSKEITISIGQINVNSKQLNTNINLVKQIPDGLDNTVLKKLDTKLNLKHGVIYSNSALRKFVRNVNTRINVKLLNNQKNNITNKYQSKLIYSKRWKLLFSKIQPLTKTKNHNSYQLFRKVAKQLLLTPQAKSLKLTTINQKLSTKERKLLNFQTNSLSLVPLINKRNYYQEISAPQASRVNNSLSSYILLRPLNVYLQKEQAFKRKLRYYGSTPIRKLTVGNQAPFFKALMKRGFYYYKPSLRWKKTLYIASMRRGFRKKSRKPRLFVQINSLQTSEVNSQMNNVSKQQLIKGEDYPLQGSIVTLGTENNGAFNKQTIVTSNNNSTEIIQPTHSYNVLGKRASRYRHQIYKDVLQHWYYTPFNRLLLKFDIDAFINRQPKSHFLTKNEERILHIRRFLLAEHYDTLRWYTYMQHYKTMKTNIGGTKSFANRTYNQQFQGTFKKIRHLFAITPKQGDLYTLKFDQPLYNDNNLKDNVYYHEELLADTNSLNINNLKMNNVKSNITNNSLVIMPEKAVQQTQLSDKDLYPNGDTSEDLQIKAKSSTNINILNSQISEGHNNWMSSTSTLLSSNVMSQNLEVQKQVTNFPNYNTENLDFINQSSFLIGNQFLNLSTIEKKKQDNSTILQTKLSKENYDFIYSELFVKLIKECKKRLYDQAFLKNYITHRIEKREQLNQEQTKELNKRLEKLKTWLNSEQKTTIKQPIKTTTVLTTGLQKAVNDSLSSSDTNSSINSYRSKSTYSELNYAYTIRTEDEILNKLDVINKLTEGENKTQENRLTNQIFLNLENTKQLLHNLIFKFKPILFSQTKLLKIRTDKNLEWWRKKQRVITKRKNSRKRDRFKKQIATVNKKLAALSKKVETEKSNLYKTLYGHYEISDYLLTNVQNIPKFTDSTLLRKKQDNSFDKQKMPFSIESLGYASNLSNNKKLWQSFFSTKLRKKASSKGRRYRLLSLARYLTATRKPRLVGFDDLIKIDNISTKNGSFLTKEEKEERLNLLLKNKYNIMDSLKKSQIKKRSRHSWKKRARHLFSRNHYKYRKRHIHGNGKLRVMNKKLKKIKSTNELRQWWWASFLPRYLNNLETISYDKSLVPTNLNSNVHEHVLVQSLNNFAFKPLSNNEAIIPSPTTIQTSSEILQTSHYPLWGLGHKQPYIINNKSSNSEIAHHDLAREAQSSTNKNNPLSGIIGGSSNMNNNINLTTTSLPFYAGWDESLRKFVVTNRLLSRRDAGLTVKETISTTQKQKSQEIVFTNTPIEGLNEGSFLYWQTDMPFNSYNIDQFITTNQSFYAPLGWRRFELRHSILKTWINYSNYLQTSDQYLSLMNNQRYSLENRVSSQQKINFRLSIDQSEGLIDQAKINKNKPLIISMKNLSASINSVDQKQEKIAMKKGIARRIKKRYKLLKQTPNQLMYSPTGPLLTNVLPSHYISVFDQQYRFPRNRYLKRNTLKTLKKTTLLALIDSSNQTVGINKEFTLRKRVKPRRKYHRKRFIKKDGLIFPRRTKFIITSSEDRAKLSLKGIRGSSGNEINNFELLNQTDLRWRPSSKTKQKRKESLRSKIKSNKRVKTNPLRLRQLRRREFQQILKPIQRYIPRNGGFTWPGDYLRLEVVEMPKLKAINIKKTSLKQKINVQPVGIMPRRYLIEKHNIKVLKKKLEKAYSSHQLSKKVKEYKNLIQN</sequence>
<dbReference type="EMBL" id="AP012494">
    <property type="protein sequence ID" value="BAM85951.1"/>
    <property type="molecule type" value="Genomic_DNA"/>
</dbReference>
<feature type="transmembrane region" description="Helical" evidence="3">
    <location>
        <begin position="171"/>
        <end position="193"/>
    </location>
</feature>